<dbReference type="Gene3D" id="3.40.50.10910">
    <property type="entry name" value="Amidohydrolase"/>
    <property type="match status" value="1"/>
</dbReference>
<dbReference type="STRING" id="550983.A4R26_33035"/>
<gene>
    <name evidence="3" type="ORF">A4R26_33035</name>
</gene>
<evidence type="ECO:0000256" key="1">
    <source>
        <dbReference type="SAM" id="SignalP"/>
    </source>
</evidence>
<dbReference type="Gene3D" id="2.30.40.10">
    <property type="entry name" value="Urease, subunit C, domain 1"/>
    <property type="match status" value="1"/>
</dbReference>
<evidence type="ECO:0000259" key="2">
    <source>
        <dbReference type="Pfam" id="PF01979"/>
    </source>
</evidence>
<sequence>MAKKTLSIFSVLLFLSPCIAQEAHSIYSDSGVFILHKFQQAIGREVYHITKTNGTIQYDVDFKFVDRGSPVPLTASIRVNAAGEPLSFFMKGKTSRFSQVHDSVSITGQQAYVRTADTSFSQRLLPNTFTIEGYSPATVQQLLLTYWKRKKRPANIHTLPTGALQIRREGTDTVTLKGKPVILNRLAIRGLIWGSEMVWTDQHDDLVCILTIDAEGDKTEMIREAYSALLPSFIAFGAQYGMAAFTASIQGSTRPEKMLAIRGGQVIDVEKGIAVPNNVLLIKDGRIYQMGDNVTVPANIRVIDATGKSIVPGLWDMHAHFQQTEWGPAYLAAGVTTVRDCANELDFITATKKAIDNGSGVGPHILMAGIIDGKGPIALGIIQTDSPSTAIKAVNRYKDLGFDQIKLYSSVKPEIVKVICDEAHRLGLTVTGHIPRGMNLRAAVDSGMDMVNHLPFLIDLMKKDKYRNFDLEDSLTHAAIDFVKQHRTVIDPTIGVYELSARNIKEDITKLEPAFYTLPLTLQTQFKSMGLDSATAQLYKPAIKSMGMLVKKLYDAGVPIVAGTDMCFPGYSVARELELYVAGGLTPAEALKTATIIPAQVMGKSAVTGSITTGKQADLVIVNGNPLTNISDLRNVQLVIKDGQLYQPEVLHQLVEFRSKAKP</sequence>
<keyword evidence="4" id="KW-1185">Reference proteome</keyword>
<dbReference type="Gene3D" id="3.30.110.90">
    <property type="entry name" value="Amidohydrolase"/>
    <property type="match status" value="1"/>
</dbReference>
<protein>
    <recommendedName>
        <fullName evidence="2">Amidohydrolase-related domain-containing protein</fullName>
    </recommendedName>
</protein>
<dbReference type="Gene3D" id="1.20.58.520">
    <property type="entry name" value="Amidohydrolase"/>
    <property type="match status" value="1"/>
</dbReference>
<dbReference type="Proteomes" id="UP000192276">
    <property type="component" value="Unassembled WGS sequence"/>
</dbReference>
<dbReference type="InterPro" id="IPR011059">
    <property type="entry name" value="Metal-dep_hydrolase_composite"/>
</dbReference>
<feature type="domain" description="Amidohydrolase-related" evidence="2">
    <location>
        <begin position="310"/>
        <end position="645"/>
    </location>
</feature>
<dbReference type="InterPro" id="IPR051781">
    <property type="entry name" value="Metallo-dep_Hydrolase"/>
</dbReference>
<dbReference type="EMBL" id="LWBP01000018">
    <property type="protein sequence ID" value="OQP67651.1"/>
    <property type="molecule type" value="Genomic_DNA"/>
</dbReference>
<dbReference type="GO" id="GO:0016810">
    <property type="term" value="F:hydrolase activity, acting on carbon-nitrogen (but not peptide) bonds"/>
    <property type="evidence" value="ECO:0007669"/>
    <property type="project" value="InterPro"/>
</dbReference>
<keyword evidence="1" id="KW-0732">Signal</keyword>
<dbReference type="PANTHER" id="PTHR43135:SF3">
    <property type="entry name" value="ALPHA-D-RIBOSE 1-METHYLPHOSPHONATE 5-TRIPHOSPHATE DIPHOSPHATASE"/>
    <property type="match status" value="1"/>
</dbReference>
<dbReference type="OrthoDB" id="9797498at2"/>
<accession>A0A1V9GAG0</accession>
<evidence type="ECO:0000313" key="3">
    <source>
        <dbReference type="EMBL" id="OQP67651.1"/>
    </source>
</evidence>
<proteinExistence type="predicted"/>
<name>A0A1V9GAG0_9BACT</name>
<feature type="signal peptide" evidence="1">
    <location>
        <begin position="1"/>
        <end position="20"/>
    </location>
</feature>
<evidence type="ECO:0000313" key="4">
    <source>
        <dbReference type="Proteomes" id="UP000192276"/>
    </source>
</evidence>
<dbReference type="SUPFAM" id="SSF51556">
    <property type="entry name" value="Metallo-dependent hydrolases"/>
    <property type="match status" value="1"/>
</dbReference>
<reference evidence="4" key="1">
    <citation type="submission" date="2016-04" db="EMBL/GenBank/DDBJ databases">
        <authorList>
            <person name="Chen L."/>
            <person name="Zhuang W."/>
            <person name="Wang G."/>
        </authorList>
    </citation>
    <scope>NUCLEOTIDE SEQUENCE [LARGE SCALE GENOMIC DNA]</scope>
    <source>
        <strain evidence="4">208</strain>
    </source>
</reference>
<dbReference type="SUPFAM" id="SSF51338">
    <property type="entry name" value="Composite domain of metallo-dependent hydrolases"/>
    <property type="match status" value="1"/>
</dbReference>
<dbReference type="Pfam" id="PF01979">
    <property type="entry name" value="Amidohydro_1"/>
    <property type="match status" value="1"/>
</dbReference>
<dbReference type="RefSeq" id="WP_081161447.1">
    <property type="nucleotide sequence ID" value="NZ_LWBP01000018.1"/>
</dbReference>
<dbReference type="AlphaFoldDB" id="A0A1V9GAG0"/>
<feature type="chain" id="PRO_5012686773" description="Amidohydrolase-related domain-containing protein" evidence="1">
    <location>
        <begin position="21"/>
        <end position="663"/>
    </location>
</feature>
<organism evidence="3 4">
    <name type="scientific">Niastella populi</name>
    <dbReference type="NCBI Taxonomy" id="550983"/>
    <lineage>
        <taxon>Bacteria</taxon>
        <taxon>Pseudomonadati</taxon>
        <taxon>Bacteroidota</taxon>
        <taxon>Chitinophagia</taxon>
        <taxon>Chitinophagales</taxon>
        <taxon>Chitinophagaceae</taxon>
        <taxon>Niastella</taxon>
    </lineage>
</organism>
<dbReference type="InterPro" id="IPR032466">
    <property type="entry name" value="Metal_Hydrolase"/>
</dbReference>
<comment type="caution">
    <text evidence="3">The sequence shown here is derived from an EMBL/GenBank/DDBJ whole genome shotgun (WGS) entry which is preliminary data.</text>
</comment>
<dbReference type="PANTHER" id="PTHR43135">
    <property type="entry name" value="ALPHA-D-RIBOSE 1-METHYLPHOSPHONATE 5-TRIPHOSPHATE DIPHOSPHATASE"/>
    <property type="match status" value="1"/>
</dbReference>
<dbReference type="InterPro" id="IPR006680">
    <property type="entry name" value="Amidohydro-rel"/>
</dbReference>